<evidence type="ECO:0008006" key="4">
    <source>
        <dbReference type="Google" id="ProtNLM"/>
    </source>
</evidence>
<organism evidence="2 3">
    <name type="scientific">Cercospora kikuchii</name>
    <dbReference type="NCBI Taxonomy" id="84275"/>
    <lineage>
        <taxon>Eukaryota</taxon>
        <taxon>Fungi</taxon>
        <taxon>Dikarya</taxon>
        <taxon>Ascomycota</taxon>
        <taxon>Pezizomycotina</taxon>
        <taxon>Dothideomycetes</taxon>
        <taxon>Dothideomycetidae</taxon>
        <taxon>Mycosphaerellales</taxon>
        <taxon>Mycosphaerellaceae</taxon>
        <taxon>Cercospora</taxon>
    </lineage>
</organism>
<gene>
    <name evidence="2" type="ORF">CKM354_000575300</name>
</gene>
<comment type="caution">
    <text evidence="2">The sequence shown here is derived from an EMBL/GenBank/DDBJ whole genome shotgun (WGS) entry which is preliminary data.</text>
</comment>
<dbReference type="Gene3D" id="2.120.10.70">
    <property type="entry name" value="Fucose-specific lectin"/>
    <property type="match status" value="1"/>
</dbReference>
<feature type="signal peptide" evidence="1">
    <location>
        <begin position="1"/>
        <end position="17"/>
    </location>
</feature>
<reference evidence="2 3" key="1">
    <citation type="submission" date="2021-01" db="EMBL/GenBank/DDBJ databases">
        <title>Cercospora kikuchii MAFF 305040 whole genome shotgun sequence.</title>
        <authorList>
            <person name="Kashiwa T."/>
            <person name="Suzuki T."/>
        </authorList>
    </citation>
    <scope>NUCLEOTIDE SEQUENCE [LARGE SCALE GENOMIC DNA]</scope>
    <source>
        <strain evidence="2 3">MAFF 305040</strain>
    </source>
</reference>
<proteinExistence type="predicted"/>
<protein>
    <recommendedName>
        <fullName evidence="4">Fucose-specific lectin</fullName>
    </recommendedName>
</protein>
<dbReference type="SUPFAM" id="SSF89372">
    <property type="entry name" value="Fucose-specific lectin"/>
    <property type="match status" value="2"/>
</dbReference>
<name>A0A9P3FCQ5_9PEZI</name>
<accession>A0A9P3FCQ5</accession>
<dbReference type="EMBL" id="BOLY01000003">
    <property type="protein sequence ID" value="GIZ42483.1"/>
    <property type="molecule type" value="Genomic_DNA"/>
</dbReference>
<dbReference type="RefSeq" id="XP_044656970.1">
    <property type="nucleotide sequence ID" value="XM_044801035.1"/>
</dbReference>
<sequence length="393" mass="44423">MLRFLSLAIASAAIVAAWVSDPIALTVWPAIKERIDLFGLTGDAKHIWHKFHNEHGWEPDEFEDLGAPDASLSTEKSTPVAVSWADNVIDLFVVAEDGKPYHRYWRGSQWEPENWNSLWNEEEESTIAFQSKLSAASWGPARIDLVGHNASGTYLHKYFDGSSWSAWENLWPDEEFTSPPALTSWGPNRFDIFGTTEDGMVLHQAWIGDRYFDQWEKLPNPQSHNFRPHAQLTATSGGVGLLSIYAIGRNDSFLYYTSWGPGFYNAWQNLGGTFDASAPKVLRRSASWVDIVGFSEKEANDFDYKIWSGSDWQPGAQKWWKLGGGQFGGQPQVASWSERTLAVFGLGTQGELKWRFYWGDDWTDWIVLGNTKEWKSSAAGRDEQQVLGAKKEI</sequence>
<evidence type="ECO:0000256" key="1">
    <source>
        <dbReference type="SAM" id="SignalP"/>
    </source>
</evidence>
<keyword evidence="1" id="KW-0732">Signal</keyword>
<feature type="chain" id="PRO_5040386439" description="Fucose-specific lectin" evidence="1">
    <location>
        <begin position="18"/>
        <end position="393"/>
    </location>
</feature>
<evidence type="ECO:0000313" key="3">
    <source>
        <dbReference type="Proteomes" id="UP000825890"/>
    </source>
</evidence>
<dbReference type="AlphaFoldDB" id="A0A9P3FCQ5"/>
<keyword evidence="3" id="KW-1185">Reference proteome</keyword>
<evidence type="ECO:0000313" key="2">
    <source>
        <dbReference type="EMBL" id="GIZ42483.1"/>
    </source>
</evidence>
<dbReference type="OrthoDB" id="3635662at2759"/>
<dbReference type="Proteomes" id="UP000825890">
    <property type="component" value="Unassembled WGS sequence"/>
</dbReference>
<dbReference type="GeneID" id="68291328"/>